<dbReference type="AlphaFoldDB" id="A0A6P9A391"/>
<gene>
    <name evidence="5" type="primary">LOC117651900</name>
</gene>
<dbReference type="GO" id="GO:0008270">
    <property type="term" value="F:zinc ion binding"/>
    <property type="evidence" value="ECO:0007669"/>
    <property type="project" value="UniProtKB-KW"/>
</dbReference>
<evidence type="ECO:0000256" key="1">
    <source>
        <dbReference type="PROSITE-ProRule" id="PRU00325"/>
    </source>
</evidence>
<evidence type="ECO:0000313" key="5">
    <source>
        <dbReference type="RefSeq" id="XP_034252343.1"/>
    </source>
</evidence>
<evidence type="ECO:0000313" key="4">
    <source>
        <dbReference type="Proteomes" id="UP000515158"/>
    </source>
</evidence>
<keyword evidence="1" id="KW-0863">Zinc-finger</keyword>
<organism evidence="5">
    <name type="scientific">Thrips palmi</name>
    <name type="common">Melon thrips</name>
    <dbReference type="NCBI Taxonomy" id="161013"/>
    <lineage>
        <taxon>Eukaryota</taxon>
        <taxon>Metazoa</taxon>
        <taxon>Ecdysozoa</taxon>
        <taxon>Arthropoda</taxon>
        <taxon>Hexapoda</taxon>
        <taxon>Insecta</taxon>
        <taxon>Pterygota</taxon>
        <taxon>Neoptera</taxon>
        <taxon>Paraneoptera</taxon>
        <taxon>Thysanoptera</taxon>
        <taxon>Terebrantia</taxon>
        <taxon>Thripoidea</taxon>
        <taxon>Thripidae</taxon>
        <taxon>Thrips</taxon>
    </lineage>
</organism>
<keyword evidence="1" id="KW-0479">Metal-binding</keyword>
<evidence type="ECO:0000259" key="3">
    <source>
        <dbReference type="PROSITE" id="PS50966"/>
    </source>
</evidence>
<reference evidence="5" key="1">
    <citation type="submission" date="2025-08" db="UniProtKB">
        <authorList>
            <consortium name="RefSeq"/>
        </authorList>
    </citation>
    <scope>IDENTIFICATION</scope>
    <source>
        <tissue evidence="5">Total insect</tissue>
    </source>
</reference>
<keyword evidence="1" id="KW-0862">Zinc</keyword>
<evidence type="ECO:0000256" key="2">
    <source>
        <dbReference type="SAM" id="MobiDB-lite"/>
    </source>
</evidence>
<feature type="region of interest" description="Disordered" evidence="2">
    <location>
        <begin position="212"/>
        <end position="259"/>
    </location>
</feature>
<dbReference type="RefSeq" id="XP_034252343.1">
    <property type="nucleotide sequence ID" value="XM_034396452.1"/>
</dbReference>
<dbReference type="OrthoDB" id="6738692at2759"/>
<proteinExistence type="predicted"/>
<dbReference type="InterPro" id="IPR007527">
    <property type="entry name" value="Znf_SWIM"/>
</dbReference>
<feature type="region of interest" description="Disordered" evidence="2">
    <location>
        <begin position="137"/>
        <end position="158"/>
    </location>
</feature>
<feature type="compositionally biased region" description="Acidic residues" evidence="2">
    <location>
        <begin position="218"/>
        <end position="259"/>
    </location>
</feature>
<dbReference type="GeneID" id="117651900"/>
<sequence>MVRTIMYYVLSYISARFLTVDAFNIFNEQFGNGRAMWGGRFTKRDRVDVRHHRGRGIASGDVQALSDTKWRVQSQAGQGSYKVYLENDSCPKRSCREWDKCHAARCGGLCAHMYRCTCPDDNTLCKHIHKVRMLSVRSDRTDAQRASASRQDRRWRRRARVQRKVRRAKAALKEIGHYLDSFSTEALDGVIGTAARKLDGICSQVFSHCDEFERQEGGDAETDDDSDDDGDDDEDSGEDSDDTDDDDDDSDDDSDDSDE</sequence>
<dbReference type="PROSITE" id="PS50966">
    <property type="entry name" value="ZF_SWIM"/>
    <property type="match status" value="1"/>
</dbReference>
<name>A0A6P9A391_THRPL</name>
<dbReference type="KEGG" id="tpal:117651900"/>
<dbReference type="Proteomes" id="UP000515158">
    <property type="component" value="Unplaced"/>
</dbReference>
<feature type="domain" description="SWIM-type" evidence="3">
    <location>
        <begin position="81"/>
        <end position="136"/>
    </location>
</feature>
<protein>
    <submittedName>
        <fullName evidence="5">Ribosomal L1 domain-containing protein CG13096-like isoform X1</fullName>
    </submittedName>
</protein>
<accession>A0A6P9A391</accession>
<keyword evidence="4" id="KW-1185">Reference proteome</keyword>
<dbReference type="InParanoid" id="A0A6P9A391"/>